<keyword evidence="3" id="KW-1185">Reference proteome</keyword>
<dbReference type="RefSeq" id="WP_111342647.1">
    <property type="nucleotide sequence ID" value="NZ_QHHQ01000001.1"/>
</dbReference>
<evidence type="ECO:0000313" key="2">
    <source>
        <dbReference type="EMBL" id="RAI03709.1"/>
    </source>
</evidence>
<gene>
    <name evidence="2" type="ORF">DLJ53_04290</name>
</gene>
<dbReference type="PANTHER" id="PTHR43751">
    <property type="entry name" value="SULFATASE"/>
    <property type="match status" value="1"/>
</dbReference>
<proteinExistence type="predicted"/>
<dbReference type="OrthoDB" id="9795675at2"/>
<dbReference type="Proteomes" id="UP000249590">
    <property type="component" value="Unassembled WGS sequence"/>
</dbReference>
<dbReference type="Pfam" id="PF00884">
    <property type="entry name" value="Sulfatase"/>
    <property type="match status" value="1"/>
</dbReference>
<dbReference type="PANTHER" id="PTHR43751:SF3">
    <property type="entry name" value="SULFATASE N-TERMINAL DOMAIN-CONTAINING PROTEIN"/>
    <property type="match status" value="1"/>
</dbReference>
<name>A0A8B2P545_9HYPH</name>
<dbReference type="InterPro" id="IPR052701">
    <property type="entry name" value="GAG_Ulvan_Degrading_Sulfatases"/>
</dbReference>
<accession>A0A8B2P545</accession>
<protein>
    <submittedName>
        <fullName evidence="2">Metalloenzyme</fullName>
    </submittedName>
</protein>
<dbReference type="EMBL" id="QHHQ01000001">
    <property type="protein sequence ID" value="RAI03709.1"/>
    <property type="molecule type" value="Genomic_DNA"/>
</dbReference>
<reference evidence="2 3" key="1">
    <citation type="submission" date="2018-05" db="EMBL/GenBank/DDBJ databases">
        <title>Acuticoccus sediminis sp. nov., isolated from deep-sea sediment of Indian Ocean.</title>
        <authorList>
            <person name="Liu X."/>
            <person name="Lai Q."/>
            <person name="Du Y."/>
            <person name="Sun F."/>
            <person name="Zhang X."/>
            <person name="Wang S."/>
            <person name="Shao Z."/>
        </authorList>
    </citation>
    <scope>NUCLEOTIDE SEQUENCE [LARGE SCALE GENOMIC DNA]</scope>
    <source>
        <strain evidence="2 3">PTG4-2</strain>
    </source>
</reference>
<dbReference type="AlphaFoldDB" id="A0A8B2P545"/>
<dbReference type="InterPro" id="IPR000917">
    <property type="entry name" value="Sulfatase_N"/>
</dbReference>
<evidence type="ECO:0000259" key="1">
    <source>
        <dbReference type="Pfam" id="PF00884"/>
    </source>
</evidence>
<dbReference type="SUPFAM" id="SSF53649">
    <property type="entry name" value="Alkaline phosphatase-like"/>
    <property type="match status" value="1"/>
</dbReference>
<feature type="domain" description="Sulfatase N-terminal" evidence="1">
    <location>
        <begin position="4"/>
        <end position="268"/>
    </location>
</feature>
<organism evidence="2 3">
    <name type="scientific">Acuticoccus sediminis</name>
    <dbReference type="NCBI Taxonomy" id="2184697"/>
    <lineage>
        <taxon>Bacteria</taxon>
        <taxon>Pseudomonadati</taxon>
        <taxon>Pseudomonadota</taxon>
        <taxon>Alphaproteobacteria</taxon>
        <taxon>Hyphomicrobiales</taxon>
        <taxon>Amorphaceae</taxon>
        <taxon>Acuticoccus</taxon>
    </lineage>
</organism>
<comment type="caution">
    <text evidence="2">The sequence shown here is derived from an EMBL/GenBank/DDBJ whole genome shotgun (WGS) entry which is preliminary data.</text>
</comment>
<evidence type="ECO:0000313" key="3">
    <source>
        <dbReference type="Proteomes" id="UP000249590"/>
    </source>
</evidence>
<dbReference type="InterPro" id="IPR017850">
    <property type="entry name" value="Alkaline_phosphatase_core_sf"/>
</dbReference>
<sequence>MPRNLVFMVLDSCRFDSFVRAKTPNFDRLGEAEKRYSYASWTAPSHYTFTMGLVPHKSPQGVYASEVYKEDFGAWVDRLGIPNLGFKNFIPELSLPKLLKDNGYRTVARVSMPVLNPFTAINKFFDDYKLMSNHNDFAGMVKEMEFSADVPSYYFLNLGETHYPYMLSGENLPHISGVHGAVKSLAKGGDGGGKVEDEFFDEAMMKSLHDQQVRCVEYVDNLFGELLGKVPEDTYFVIVGDHGEAFGEGGYFGHGPVMHEIAFTVPFLEGLRP</sequence>
<dbReference type="Gene3D" id="3.40.720.10">
    <property type="entry name" value="Alkaline Phosphatase, subunit A"/>
    <property type="match status" value="1"/>
</dbReference>